<proteinExistence type="predicted"/>
<evidence type="ECO:0000256" key="1">
    <source>
        <dbReference type="SAM" id="MobiDB-lite"/>
    </source>
</evidence>
<name>A0ABN9X2A2_9DINO</name>
<feature type="region of interest" description="Disordered" evidence="1">
    <location>
        <begin position="1"/>
        <end position="22"/>
    </location>
</feature>
<dbReference type="Proteomes" id="UP001189429">
    <property type="component" value="Unassembled WGS sequence"/>
</dbReference>
<sequence>MPGGLGAAPAGSAATRRRRRLRRAAAARAAAAALPPPGLSWLRGECGGSAAARGRGGAAPGAAPPPAAATASREVLEWVLEEGVVEQELQEVFEDARGDVEVEAEDEGVPAERTPGGLLAPGLRDGVESSEVLGVGMGSRVQGLDDASVVGPGRCGGACFPGVSSTAPAQPFAANLESLQTTARVSL</sequence>
<organism evidence="2 3">
    <name type="scientific">Prorocentrum cordatum</name>
    <dbReference type="NCBI Taxonomy" id="2364126"/>
    <lineage>
        <taxon>Eukaryota</taxon>
        <taxon>Sar</taxon>
        <taxon>Alveolata</taxon>
        <taxon>Dinophyceae</taxon>
        <taxon>Prorocentrales</taxon>
        <taxon>Prorocentraceae</taxon>
        <taxon>Prorocentrum</taxon>
    </lineage>
</organism>
<feature type="region of interest" description="Disordered" evidence="1">
    <location>
        <begin position="49"/>
        <end position="68"/>
    </location>
</feature>
<accession>A0ABN9X2A2</accession>
<comment type="caution">
    <text evidence="2">The sequence shown here is derived from an EMBL/GenBank/DDBJ whole genome shotgun (WGS) entry which is preliminary data.</text>
</comment>
<keyword evidence="3" id="KW-1185">Reference proteome</keyword>
<evidence type="ECO:0000313" key="2">
    <source>
        <dbReference type="EMBL" id="CAK0891696.1"/>
    </source>
</evidence>
<dbReference type="EMBL" id="CAUYUJ010019504">
    <property type="protein sequence ID" value="CAK0891696.1"/>
    <property type="molecule type" value="Genomic_DNA"/>
</dbReference>
<reference evidence="2" key="1">
    <citation type="submission" date="2023-10" db="EMBL/GenBank/DDBJ databases">
        <authorList>
            <person name="Chen Y."/>
            <person name="Shah S."/>
            <person name="Dougan E. K."/>
            <person name="Thang M."/>
            <person name="Chan C."/>
        </authorList>
    </citation>
    <scope>NUCLEOTIDE SEQUENCE [LARGE SCALE GENOMIC DNA]</scope>
</reference>
<evidence type="ECO:0000313" key="3">
    <source>
        <dbReference type="Proteomes" id="UP001189429"/>
    </source>
</evidence>
<gene>
    <name evidence="2" type="ORF">PCOR1329_LOCUS71560</name>
</gene>
<protein>
    <submittedName>
        <fullName evidence="2">Uncharacterized protein</fullName>
    </submittedName>
</protein>